<dbReference type="Pfam" id="PF00990">
    <property type="entry name" value="GGDEF"/>
    <property type="match status" value="1"/>
</dbReference>
<feature type="transmembrane region" description="Helical" evidence="4">
    <location>
        <begin position="6"/>
        <end position="29"/>
    </location>
</feature>
<keyword evidence="7" id="KW-1185">Reference proteome</keyword>
<reference evidence="6" key="1">
    <citation type="submission" date="2020-03" db="EMBL/GenBank/DDBJ databases">
        <title>Solimonas marina sp. nov., isolated from deep seawater of the Pacific Ocean.</title>
        <authorList>
            <person name="Liu X."/>
            <person name="Lai Q."/>
            <person name="Sun F."/>
            <person name="Gai Y."/>
            <person name="Li G."/>
            <person name="Shao Z."/>
        </authorList>
    </citation>
    <scope>NUCLEOTIDE SEQUENCE</scope>
    <source>
        <strain evidence="6">C16B3</strain>
    </source>
</reference>
<accession>A0A969W796</accession>
<dbReference type="GO" id="GO:0043709">
    <property type="term" value="P:cell adhesion involved in single-species biofilm formation"/>
    <property type="evidence" value="ECO:0007669"/>
    <property type="project" value="TreeGrafter"/>
</dbReference>
<feature type="transmembrane region" description="Helical" evidence="4">
    <location>
        <begin position="121"/>
        <end position="140"/>
    </location>
</feature>
<organism evidence="6 7">
    <name type="scientific">Solimonas marina</name>
    <dbReference type="NCBI Taxonomy" id="2714601"/>
    <lineage>
        <taxon>Bacteria</taxon>
        <taxon>Pseudomonadati</taxon>
        <taxon>Pseudomonadota</taxon>
        <taxon>Gammaproteobacteria</taxon>
        <taxon>Nevskiales</taxon>
        <taxon>Nevskiaceae</taxon>
        <taxon>Solimonas</taxon>
    </lineage>
</organism>
<dbReference type="GO" id="GO:0005886">
    <property type="term" value="C:plasma membrane"/>
    <property type="evidence" value="ECO:0007669"/>
    <property type="project" value="TreeGrafter"/>
</dbReference>
<dbReference type="EC" id="2.7.7.65" evidence="2"/>
<proteinExistence type="predicted"/>
<dbReference type="SMART" id="SM00267">
    <property type="entry name" value="GGDEF"/>
    <property type="match status" value="1"/>
</dbReference>
<dbReference type="PROSITE" id="PS50887">
    <property type="entry name" value="GGDEF"/>
    <property type="match status" value="1"/>
</dbReference>
<dbReference type="PANTHER" id="PTHR45138:SF9">
    <property type="entry name" value="DIGUANYLATE CYCLASE DGCM-RELATED"/>
    <property type="match status" value="1"/>
</dbReference>
<dbReference type="PANTHER" id="PTHR45138">
    <property type="entry name" value="REGULATORY COMPONENTS OF SENSORY TRANSDUCTION SYSTEM"/>
    <property type="match status" value="1"/>
</dbReference>
<feature type="transmembrane region" description="Helical" evidence="4">
    <location>
        <begin position="191"/>
        <end position="210"/>
    </location>
</feature>
<sequence length="385" mass="41846">MYLDTFTVVFIGFVQSLCIAAGFSLILLVLRRRDVARLWSYALWLVPAGAAILSLRGHLPELPAILIGNGCFTLSMLFLLQGVAVHVGRPRPVWMPLLLVAAVLLGLFVFTVFWPSISTRVVLYAISAIVWDVWIVGTLLRHGPSDVRFSCRFAAAAFALDGLNYVVRLVLPMHEAGQQLLQLGMPLAVSHTISVLLSLVQCFALLLLIVERLMVDLRRMARIDGLTGLLTRVAMLGECQQALAGCREQRRPFALMIFDLDHFKNVNDSYGHLAGDAVLRHFAAVMRAGVEGRPHLLGRHGGEEFVLALPGATAEDAMQLAETLRTTLAATPARFESQMISITTSVGLAVGGGSRGVDELIAQADAALYRSKAEGRNRITRAAAA</sequence>
<name>A0A969W796_9GAMM</name>
<evidence type="ECO:0000259" key="5">
    <source>
        <dbReference type="PROSITE" id="PS50887"/>
    </source>
</evidence>
<dbReference type="NCBIfam" id="TIGR00254">
    <property type="entry name" value="GGDEF"/>
    <property type="match status" value="1"/>
</dbReference>
<feature type="transmembrane region" description="Helical" evidence="4">
    <location>
        <begin position="152"/>
        <end position="171"/>
    </location>
</feature>
<protein>
    <recommendedName>
        <fullName evidence="2">diguanylate cyclase</fullName>
        <ecNumber evidence="2">2.7.7.65</ecNumber>
    </recommendedName>
</protein>
<dbReference type="InterPro" id="IPR043128">
    <property type="entry name" value="Rev_trsase/Diguanyl_cyclase"/>
</dbReference>
<keyword evidence="4" id="KW-0812">Transmembrane</keyword>
<dbReference type="GO" id="GO:0052621">
    <property type="term" value="F:diguanylate cyclase activity"/>
    <property type="evidence" value="ECO:0007669"/>
    <property type="project" value="UniProtKB-EC"/>
</dbReference>
<dbReference type="CDD" id="cd01949">
    <property type="entry name" value="GGDEF"/>
    <property type="match status" value="1"/>
</dbReference>
<dbReference type="EMBL" id="JAAVXB010000001">
    <property type="protein sequence ID" value="NKF20890.1"/>
    <property type="molecule type" value="Genomic_DNA"/>
</dbReference>
<feature type="transmembrane region" description="Helical" evidence="4">
    <location>
        <begin position="97"/>
        <end position="115"/>
    </location>
</feature>
<keyword evidence="4" id="KW-1133">Transmembrane helix</keyword>
<evidence type="ECO:0000256" key="3">
    <source>
        <dbReference type="ARBA" id="ARBA00034247"/>
    </source>
</evidence>
<evidence type="ECO:0000313" key="7">
    <source>
        <dbReference type="Proteomes" id="UP000653472"/>
    </source>
</evidence>
<feature type="domain" description="GGDEF" evidence="5">
    <location>
        <begin position="251"/>
        <end position="384"/>
    </location>
</feature>
<dbReference type="InterPro" id="IPR000160">
    <property type="entry name" value="GGDEF_dom"/>
</dbReference>
<evidence type="ECO:0000256" key="1">
    <source>
        <dbReference type="ARBA" id="ARBA00001946"/>
    </source>
</evidence>
<dbReference type="InterPro" id="IPR029787">
    <property type="entry name" value="Nucleotide_cyclase"/>
</dbReference>
<dbReference type="FunFam" id="3.30.70.270:FF:000001">
    <property type="entry name" value="Diguanylate cyclase domain protein"/>
    <property type="match status" value="1"/>
</dbReference>
<dbReference type="AlphaFoldDB" id="A0A969W796"/>
<comment type="caution">
    <text evidence="6">The sequence shown here is derived from an EMBL/GenBank/DDBJ whole genome shotgun (WGS) entry which is preliminary data.</text>
</comment>
<comment type="cofactor">
    <cofactor evidence="1">
        <name>Mg(2+)</name>
        <dbReference type="ChEBI" id="CHEBI:18420"/>
    </cofactor>
</comment>
<comment type="catalytic activity">
    <reaction evidence="3">
        <text>2 GTP = 3',3'-c-di-GMP + 2 diphosphate</text>
        <dbReference type="Rhea" id="RHEA:24898"/>
        <dbReference type="ChEBI" id="CHEBI:33019"/>
        <dbReference type="ChEBI" id="CHEBI:37565"/>
        <dbReference type="ChEBI" id="CHEBI:58805"/>
        <dbReference type="EC" id="2.7.7.65"/>
    </reaction>
</comment>
<dbReference type="GO" id="GO:1902201">
    <property type="term" value="P:negative regulation of bacterial-type flagellum-dependent cell motility"/>
    <property type="evidence" value="ECO:0007669"/>
    <property type="project" value="TreeGrafter"/>
</dbReference>
<evidence type="ECO:0000256" key="4">
    <source>
        <dbReference type="SAM" id="Phobius"/>
    </source>
</evidence>
<dbReference type="Gene3D" id="3.30.70.270">
    <property type="match status" value="1"/>
</dbReference>
<feature type="transmembrane region" description="Helical" evidence="4">
    <location>
        <begin position="65"/>
        <end position="85"/>
    </location>
</feature>
<feature type="transmembrane region" description="Helical" evidence="4">
    <location>
        <begin position="41"/>
        <end position="59"/>
    </location>
</feature>
<evidence type="ECO:0000313" key="6">
    <source>
        <dbReference type="EMBL" id="NKF20890.1"/>
    </source>
</evidence>
<dbReference type="InterPro" id="IPR050469">
    <property type="entry name" value="Diguanylate_Cyclase"/>
</dbReference>
<keyword evidence="4" id="KW-0472">Membrane</keyword>
<dbReference type="Proteomes" id="UP000653472">
    <property type="component" value="Unassembled WGS sequence"/>
</dbReference>
<dbReference type="SUPFAM" id="SSF55073">
    <property type="entry name" value="Nucleotide cyclase"/>
    <property type="match status" value="1"/>
</dbReference>
<gene>
    <name evidence="6" type="ORF">G7Y82_01080</name>
</gene>
<evidence type="ECO:0000256" key="2">
    <source>
        <dbReference type="ARBA" id="ARBA00012528"/>
    </source>
</evidence>